<proteinExistence type="predicted"/>
<evidence type="ECO:0000256" key="1">
    <source>
        <dbReference type="SAM" id="MobiDB-lite"/>
    </source>
</evidence>
<accession>A0ABP1QER1</accession>
<protein>
    <recommendedName>
        <fullName evidence="5">Histidine-rich glycoprotein</fullName>
    </recommendedName>
</protein>
<feature type="region of interest" description="Disordered" evidence="1">
    <location>
        <begin position="84"/>
        <end position="103"/>
    </location>
</feature>
<evidence type="ECO:0008006" key="5">
    <source>
        <dbReference type="Google" id="ProtNLM"/>
    </source>
</evidence>
<feature type="signal peptide" evidence="2">
    <location>
        <begin position="1"/>
        <end position="21"/>
    </location>
</feature>
<organism evidence="3 4">
    <name type="scientific">Orchesella dallaii</name>
    <dbReference type="NCBI Taxonomy" id="48710"/>
    <lineage>
        <taxon>Eukaryota</taxon>
        <taxon>Metazoa</taxon>
        <taxon>Ecdysozoa</taxon>
        <taxon>Arthropoda</taxon>
        <taxon>Hexapoda</taxon>
        <taxon>Collembola</taxon>
        <taxon>Entomobryomorpha</taxon>
        <taxon>Entomobryoidea</taxon>
        <taxon>Orchesellidae</taxon>
        <taxon>Orchesellinae</taxon>
        <taxon>Orchesella</taxon>
    </lineage>
</organism>
<evidence type="ECO:0000256" key="2">
    <source>
        <dbReference type="SAM" id="SignalP"/>
    </source>
</evidence>
<sequence length="126" mass="14434">MKVFVFLSLFLTNLFFEVGNGCNTHYGEYGLFGDHGGDYMGHGHNHHFHMNVHSHGMHHHGGYGHGHGHHGMGMLDSLFRTDIGGHQNHHHHHSSHLIPLSSHRHRHVHRVHRRSVHSIRSRTIST</sequence>
<keyword evidence="2" id="KW-0732">Signal</keyword>
<feature type="chain" id="PRO_5046610633" description="Histidine-rich glycoprotein" evidence="2">
    <location>
        <begin position="22"/>
        <end position="126"/>
    </location>
</feature>
<name>A0ABP1QER1_9HEXA</name>
<evidence type="ECO:0000313" key="3">
    <source>
        <dbReference type="EMBL" id="CAL8100370.1"/>
    </source>
</evidence>
<dbReference type="Proteomes" id="UP001642540">
    <property type="component" value="Unassembled WGS sequence"/>
</dbReference>
<reference evidence="3 4" key="1">
    <citation type="submission" date="2024-08" db="EMBL/GenBank/DDBJ databases">
        <authorList>
            <person name="Cucini C."/>
            <person name="Frati F."/>
        </authorList>
    </citation>
    <scope>NUCLEOTIDE SEQUENCE [LARGE SCALE GENOMIC DNA]</scope>
</reference>
<keyword evidence="4" id="KW-1185">Reference proteome</keyword>
<comment type="caution">
    <text evidence="3">The sequence shown here is derived from an EMBL/GenBank/DDBJ whole genome shotgun (WGS) entry which is preliminary data.</text>
</comment>
<evidence type="ECO:0000313" key="4">
    <source>
        <dbReference type="Proteomes" id="UP001642540"/>
    </source>
</evidence>
<dbReference type="EMBL" id="CAXLJM020000032">
    <property type="protein sequence ID" value="CAL8100370.1"/>
    <property type="molecule type" value="Genomic_DNA"/>
</dbReference>
<gene>
    <name evidence="3" type="ORF">ODALV1_LOCUS10518</name>
</gene>